<evidence type="ECO:0000313" key="9">
    <source>
        <dbReference type="Proteomes" id="UP000618579"/>
    </source>
</evidence>
<keyword evidence="1" id="KW-0732">Signal</keyword>
<dbReference type="Gene3D" id="2.120.10.30">
    <property type="entry name" value="TolB, C-terminal domain"/>
    <property type="match status" value="1"/>
</dbReference>
<name>A0ABX1ZIZ0_9BACL</name>
<dbReference type="PANTHER" id="PTHR19328">
    <property type="entry name" value="HEDGEHOG-INTERACTING PROTEIN"/>
    <property type="match status" value="1"/>
</dbReference>
<sequence>MSRRRSVMYGFLALIMFLSTILLPLSSVISSGVASAHEGEEHGHKILAISKTTGFRHASIDQGAKIALPEMAKKYGFQIDFTENAADINAANLAKYDVVFFVSTTGNFSDWGLTDQQKQDFMNFIKSGKGYVGAHSATDTGYDWQEYGDLTGAYFSHHPWTQTVKFNVEDSNNPATAHLGPSWTALEEVYYFKENPRDKGKHILLSLDMNSNGVTGGPFEDHPNAWCSPVQNGRMFYTALGHHPETWFKEDFQQHLLGGLKYAWGEANDTDCDQSSPKGGLQKVSLVKGTIASPVGIDISKSGEIFVISLFGKVYTVSQEGDTKEILNIPTNLEGEHGLLGLALDPDFESNHYIYLYYTNPVKTAQGQLINNVSRFTYENGAISGNTEKNLLKVTSDVTCCHQAGYLKFGPDGKMYLTIGDNNTPTQGPQTRSLQTSQNLDDMRGKILRFNKDGSAPNDNPFFTGQSGARDYVYAWGFRNPYRISFDTTKGNGKTIIYEGDVGPDGTFAGGSNGDYDEFNAITAPGQNFGWPYGIGDKVYNKKDYVGANNLNEINDALYAEKFATTKKPIAFYPYTNDPIWGQGGRTALAGPVYDYTGPNAIPGLKGKFLAYDFTRNWVKAVTTDDNGEIVKVEDFLSGMLAPIDMKLGPDGALYIAEFGKSWESDEDDGITKVFYGQLHRNPVIKAKASAVSGKTPLTVNFDTTGTSDLDGDTIAFAWNFGDGTTSHDANPSHTYSVNGSYDVTLTVTNGSGKFSVWNTKITAGNTAPVVKITSPANGSFFTNGETITATAFATDEEDGPIACDKIQWSVNLLHDAHYHPFPGTTGCSPTLTLFDDGHGPEAKIAWNIAATVTDNGAPGTTPLSSSDSITFKNKRLHAEDFDATGGASPTAPADQGVKTENTSDMYGGKNVGFTERNDWFMFKHIDINNIKKMYFRMASDSNSLNMEVRLDSPTGEKIATAAAPTTKGWQNWTTISSDVVQPAHNLDAAQADFHDLYFFFPAGGNNINWIQFAYAGDAAPTEKDVCNANCSGGPGTSLPDVSGSYSRTGWAATASHSEAASPPSNGIDGKQTTRWSTGADAAPDMWYQIDMGKVQKVDRIVVDHGSHWDASEVSKHPDYFRGYDLQVSTDGKTWTTVASKDTSWNKLVVDESFSSIDARYIKMVNKGSVKGFWLSIHEMYVFPPTGGTKYDTTGALDRTNWTAKASHGENYTSNGTPPDDPKSCLKCAFDGDLFSRWTTSTVLKAGMWYQIDLGAPTDVSRILVDFGSLWTTAQQAKHPDYFRGYNIQVSLDGTNWTTVASADTNIEYVVDKTFDTVKARYVRIENTKDDTTNSWWASIHELYVFPGKSIDATLKSITWNGQPLSGFNPEIHSYQVVLPAGTTAVPEVGAAANHEKATFKVQAAPAIPGITTILVTAENGSTQSYEVNFILSGAPASQLTGPADVHSGQSFDLTYSLGNLTQKVYAQDLTLTYDSNLLEFVSADGVRDDIIVVDKGVKQNQIRFIIANLIGDKATGDVLKLHFRAKVTSQVTSSAVTLTNVVLANGEGEEIHVEGSSYSVQIHGVDKASLRSLIAEAQSKHDAAVEGTNSGQYPVGSKAVLQAAIDQAKAVADNAEAAQEQVEQAVTELAAALQVFTASVNISKPGDLTGDGRYSIGDLAIMAAAYGKTSADSDWNLYKYADLNNDGIVDILDLAALARLILE</sequence>
<evidence type="ECO:0000313" key="8">
    <source>
        <dbReference type="EMBL" id="NOV00059.1"/>
    </source>
</evidence>
<reference evidence="8 9" key="1">
    <citation type="submission" date="2019-10" db="EMBL/GenBank/DDBJ databases">
        <title>Description of Paenibacillus pedi sp. nov.</title>
        <authorList>
            <person name="Carlier A."/>
            <person name="Qi S."/>
        </authorList>
    </citation>
    <scope>NUCLEOTIDE SEQUENCE [LARGE SCALE GENOMIC DNA]</scope>
    <source>
        <strain evidence="8 9">LMG 31457</strain>
    </source>
</reference>
<feature type="region of interest" description="Disordered" evidence="3">
    <location>
        <begin position="882"/>
        <end position="904"/>
    </location>
</feature>
<dbReference type="Gene3D" id="2.60.120.260">
    <property type="entry name" value="Galactose-binding domain-like"/>
    <property type="match status" value="3"/>
</dbReference>
<dbReference type="Pfam" id="PF00404">
    <property type="entry name" value="Dockerin_1"/>
    <property type="match status" value="1"/>
</dbReference>
<dbReference type="SUPFAM" id="SSF63446">
    <property type="entry name" value="Type I dockerin domain"/>
    <property type="match status" value="1"/>
</dbReference>
<dbReference type="InterPro" id="IPR029062">
    <property type="entry name" value="Class_I_gatase-like"/>
</dbReference>
<feature type="domain" description="F5/8 type C" evidence="4">
    <location>
        <begin position="1231"/>
        <end position="1348"/>
    </location>
</feature>
<dbReference type="InterPro" id="IPR035986">
    <property type="entry name" value="PKD_dom_sf"/>
</dbReference>
<feature type="domain" description="Dockerin" evidence="7">
    <location>
        <begin position="1642"/>
        <end position="1704"/>
    </location>
</feature>
<organism evidence="8 9">
    <name type="scientific">Paenibacillus planticolens</name>
    <dbReference type="NCBI Taxonomy" id="2654976"/>
    <lineage>
        <taxon>Bacteria</taxon>
        <taxon>Bacillati</taxon>
        <taxon>Bacillota</taxon>
        <taxon>Bacilli</taxon>
        <taxon>Bacillales</taxon>
        <taxon>Paenibacillaceae</taxon>
        <taxon>Paenibacillus</taxon>
    </lineage>
</organism>
<dbReference type="Gene3D" id="2.60.40.680">
    <property type="match status" value="1"/>
</dbReference>
<dbReference type="Gene3D" id="3.40.50.880">
    <property type="match status" value="1"/>
</dbReference>
<dbReference type="SMART" id="SM00089">
    <property type="entry name" value="PKD"/>
    <property type="match status" value="1"/>
</dbReference>
<dbReference type="InterPro" id="IPR006584">
    <property type="entry name" value="Cellulose-bd_IV"/>
</dbReference>
<dbReference type="InterPro" id="IPR036439">
    <property type="entry name" value="Dockerin_dom_sf"/>
</dbReference>
<evidence type="ECO:0000259" key="5">
    <source>
        <dbReference type="PROSITE" id="PS50093"/>
    </source>
</evidence>
<dbReference type="Pfam" id="PF06283">
    <property type="entry name" value="ThuA"/>
    <property type="match status" value="1"/>
</dbReference>
<dbReference type="Pfam" id="PF00963">
    <property type="entry name" value="Cohesin"/>
    <property type="match status" value="1"/>
</dbReference>
<dbReference type="InterPro" id="IPR016134">
    <property type="entry name" value="Dockerin_dom"/>
</dbReference>
<dbReference type="InterPro" id="IPR012938">
    <property type="entry name" value="Glc/Sorbosone_DH"/>
</dbReference>
<dbReference type="RefSeq" id="WP_312875635.1">
    <property type="nucleotide sequence ID" value="NZ_WHNZ01000016.1"/>
</dbReference>
<dbReference type="InterPro" id="IPR002102">
    <property type="entry name" value="Cohesin_dom"/>
</dbReference>
<dbReference type="PROSITE" id="PS50022">
    <property type="entry name" value="FA58C_3"/>
    <property type="match status" value="2"/>
</dbReference>
<dbReference type="InterPro" id="IPR022409">
    <property type="entry name" value="PKD/Chitinase_dom"/>
</dbReference>
<dbReference type="Gene3D" id="1.20.1270.90">
    <property type="entry name" value="AF1782-like"/>
    <property type="match status" value="1"/>
</dbReference>
<dbReference type="InterPro" id="IPR008965">
    <property type="entry name" value="CBM2/CBM3_carb-bd_dom_sf"/>
</dbReference>
<dbReference type="InterPro" id="IPR011042">
    <property type="entry name" value="6-blade_b-propeller_TolB-like"/>
</dbReference>
<dbReference type="SUPFAM" id="SSF49384">
    <property type="entry name" value="Carbohydrate-binding domain"/>
    <property type="match status" value="1"/>
</dbReference>
<feature type="domain" description="CBM6" evidence="6">
    <location>
        <begin position="875"/>
        <end position="1014"/>
    </location>
</feature>
<dbReference type="PROSITE" id="PS00018">
    <property type="entry name" value="EF_HAND_1"/>
    <property type="match status" value="1"/>
</dbReference>
<dbReference type="PANTHER" id="PTHR19328:SF75">
    <property type="entry name" value="ALDOSE SUGAR DEHYDROGENASE YLII"/>
    <property type="match status" value="1"/>
</dbReference>
<dbReference type="SUPFAM" id="SSF49785">
    <property type="entry name" value="Galactose-binding domain-like"/>
    <property type="match status" value="3"/>
</dbReference>
<evidence type="ECO:0000256" key="2">
    <source>
        <dbReference type="SAM" id="Coils"/>
    </source>
</evidence>
<dbReference type="InterPro" id="IPR005084">
    <property type="entry name" value="CBM6"/>
</dbReference>
<dbReference type="SMART" id="SM00606">
    <property type="entry name" value="CBD_IV"/>
    <property type="match status" value="1"/>
</dbReference>
<evidence type="ECO:0000259" key="4">
    <source>
        <dbReference type="PROSITE" id="PS50022"/>
    </source>
</evidence>
<dbReference type="SUPFAM" id="SSF50952">
    <property type="entry name" value="Soluble quinoprotein glucose dehydrogenase"/>
    <property type="match status" value="1"/>
</dbReference>
<dbReference type="InterPro" id="IPR013783">
    <property type="entry name" value="Ig-like_fold"/>
</dbReference>
<dbReference type="InterPro" id="IPR008979">
    <property type="entry name" value="Galactose-bd-like_sf"/>
</dbReference>
<dbReference type="InterPro" id="IPR000421">
    <property type="entry name" value="FA58C"/>
</dbReference>
<evidence type="ECO:0000256" key="3">
    <source>
        <dbReference type="SAM" id="MobiDB-lite"/>
    </source>
</evidence>
<dbReference type="CDD" id="cd14254">
    <property type="entry name" value="Dockerin_II"/>
    <property type="match status" value="1"/>
</dbReference>
<feature type="coiled-coil region" evidence="2">
    <location>
        <begin position="1599"/>
        <end position="1636"/>
    </location>
</feature>
<dbReference type="CDD" id="cd08547">
    <property type="entry name" value="Type_II_cohesin"/>
    <property type="match status" value="1"/>
</dbReference>
<dbReference type="InterPro" id="IPR002105">
    <property type="entry name" value="Dockerin_1_rpt"/>
</dbReference>
<dbReference type="SUPFAM" id="SSF49299">
    <property type="entry name" value="PKD domain"/>
    <property type="match status" value="1"/>
</dbReference>
<feature type="domain" description="PKD" evidence="5">
    <location>
        <begin position="683"/>
        <end position="753"/>
    </location>
</feature>
<dbReference type="Pfam" id="PF03422">
    <property type="entry name" value="CBM_6"/>
    <property type="match status" value="1"/>
</dbReference>
<gene>
    <name evidence="8" type="ORF">GC097_08525</name>
</gene>
<dbReference type="SUPFAM" id="SSF52317">
    <property type="entry name" value="Class I glutamine amidotransferase-like"/>
    <property type="match status" value="1"/>
</dbReference>
<feature type="domain" description="F5/8 type C" evidence="4">
    <location>
        <begin position="1034"/>
        <end position="1164"/>
    </location>
</feature>
<dbReference type="Pfam" id="PF07554">
    <property type="entry name" value="FIVAR"/>
    <property type="match status" value="1"/>
</dbReference>
<dbReference type="Gene3D" id="1.10.1330.10">
    <property type="entry name" value="Dockerin domain"/>
    <property type="match status" value="1"/>
</dbReference>
<dbReference type="CDD" id="cd00146">
    <property type="entry name" value="PKD"/>
    <property type="match status" value="1"/>
</dbReference>
<dbReference type="CDD" id="cd04084">
    <property type="entry name" value="CBM6_xylanase-like"/>
    <property type="match status" value="1"/>
</dbReference>
<comment type="caution">
    <text evidence="8">The sequence shown here is derived from an EMBL/GenBank/DDBJ whole genome shotgun (WGS) entry which is preliminary data.</text>
</comment>
<protein>
    <submittedName>
        <fullName evidence="8">Carbohydrate-binding protein</fullName>
    </submittedName>
</protein>
<evidence type="ECO:0000259" key="6">
    <source>
        <dbReference type="PROSITE" id="PS51175"/>
    </source>
</evidence>
<dbReference type="Pfam" id="PF00754">
    <property type="entry name" value="F5_F8_type_C"/>
    <property type="match status" value="2"/>
</dbReference>
<dbReference type="PROSITE" id="PS51766">
    <property type="entry name" value="DOCKERIN"/>
    <property type="match status" value="1"/>
</dbReference>
<dbReference type="InterPro" id="IPR011041">
    <property type="entry name" value="Quinoprot_gluc/sorb_DH_b-prop"/>
</dbReference>
<evidence type="ECO:0000259" key="7">
    <source>
        <dbReference type="PROSITE" id="PS51766"/>
    </source>
</evidence>
<keyword evidence="2" id="KW-0175">Coiled coil</keyword>
<dbReference type="Pfam" id="PF07995">
    <property type="entry name" value="GSDH"/>
    <property type="match status" value="1"/>
</dbReference>
<keyword evidence="9" id="KW-1185">Reference proteome</keyword>
<evidence type="ECO:0000256" key="1">
    <source>
        <dbReference type="ARBA" id="ARBA00022729"/>
    </source>
</evidence>
<dbReference type="Proteomes" id="UP000618579">
    <property type="component" value="Unassembled WGS sequence"/>
</dbReference>
<dbReference type="Gene3D" id="2.60.40.10">
    <property type="entry name" value="Immunoglobulins"/>
    <property type="match status" value="1"/>
</dbReference>
<feature type="compositionally biased region" description="Polar residues" evidence="3">
    <location>
        <begin position="1055"/>
        <end position="1076"/>
    </location>
</feature>
<dbReference type="InterPro" id="IPR018247">
    <property type="entry name" value="EF_Hand_1_Ca_BS"/>
</dbReference>
<feature type="region of interest" description="Disordered" evidence="3">
    <location>
        <begin position="1054"/>
        <end position="1076"/>
    </location>
</feature>
<accession>A0ABX1ZIZ0</accession>
<dbReference type="Pfam" id="PF18911">
    <property type="entry name" value="PKD_4"/>
    <property type="match status" value="1"/>
</dbReference>
<dbReference type="PROSITE" id="PS51175">
    <property type="entry name" value="CBM6"/>
    <property type="match status" value="1"/>
</dbReference>
<dbReference type="EMBL" id="WHNZ01000016">
    <property type="protein sequence ID" value="NOV00059.1"/>
    <property type="molecule type" value="Genomic_DNA"/>
</dbReference>
<dbReference type="InterPro" id="IPR000601">
    <property type="entry name" value="PKD_dom"/>
</dbReference>
<proteinExistence type="predicted"/>
<dbReference type="PROSITE" id="PS50093">
    <property type="entry name" value="PKD"/>
    <property type="match status" value="1"/>
</dbReference>
<dbReference type="InterPro" id="IPR029010">
    <property type="entry name" value="ThuA-like"/>
</dbReference>